<keyword evidence="3" id="KW-1185">Reference proteome</keyword>
<gene>
    <name evidence="2" type="ORF">GCM10009560_42930</name>
</gene>
<name>A0ABN1PZF2_9ACTN</name>
<reference evidence="2 3" key="1">
    <citation type="journal article" date="2019" name="Int. J. Syst. Evol. Microbiol.">
        <title>The Global Catalogue of Microorganisms (GCM) 10K type strain sequencing project: providing services to taxonomists for standard genome sequencing and annotation.</title>
        <authorList>
            <consortium name="The Broad Institute Genomics Platform"/>
            <consortium name="The Broad Institute Genome Sequencing Center for Infectious Disease"/>
            <person name="Wu L."/>
            <person name="Ma J."/>
        </authorList>
    </citation>
    <scope>NUCLEOTIDE SEQUENCE [LARGE SCALE GENOMIC DNA]</scope>
    <source>
        <strain evidence="2 3">JCM 11136</strain>
    </source>
</reference>
<sequence length="118" mass="13421">MAADLAALLAARHNIPTVTNVDTDTVLLSVYTGLTVRIDGTRVYWREPDPHHRRKWPRRMVYLTVERAAERLADHYKQLTEIPLGELLANGIVLGRNRDYREQDARPSTMAGEEPPCS</sequence>
<proteinExistence type="predicted"/>
<dbReference type="EMBL" id="BAAAHQ010000023">
    <property type="protein sequence ID" value="GAA0935093.1"/>
    <property type="molecule type" value="Genomic_DNA"/>
</dbReference>
<feature type="region of interest" description="Disordered" evidence="1">
    <location>
        <begin position="99"/>
        <end position="118"/>
    </location>
</feature>
<accession>A0ABN1PZF2</accession>
<dbReference type="Proteomes" id="UP001501578">
    <property type="component" value="Unassembled WGS sequence"/>
</dbReference>
<organism evidence="2 3">
    <name type="scientific">Nonomuraea longicatena</name>
    <dbReference type="NCBI Taxonomy" id="83682"/>
    <lineage>
        <taxon>Bacteria</taxon>
        <taxon>Bacillati</taxon>
        <taxon>Actinomycetota</taxon>
        <taxon>Actinomycetes</taxon>
        <taxon>Streptosporangiales</taxon>
        <taxon>Streptosporangiaceae</taxon>
        <taxon>Nonomuraea</taxon>
    </lineage>
</organism>
<comment type="caution">
    <text evidence="2">The sequence shown here is derived from an EMBL/GenBank/DDBJ whole genome shotgun (WGS) entry which is preliminary data.</text>
</comment>
<evidence type="ECO:0000256" key="1">
    <source>
        <dbReference type="SAM" id="MobiDB-lite"/>
    </source>
</evidence>
<evidence type="ECO:0000313" key="3">
    <source>
        <dbReference type="Proteomes" id="UP001501578"/>
    </source>
</evidence>
<evidence type="ECO:0000313" key="2">
    <source>
        <dbReference type="EMBL" id="GAA0935093.1"/>
    </source>
</evidence>
<protein>
    <submittedName>
        <fullName evidence="2">Uncharacterized protein</fullName>
    </submittedName>
</protein>